<evidence type="ECO:0000313" key="2">
    <source>
        <dbReference type="EMBL" id="WTS17598.1"/>
    </source>
</evidence>
<name>A0AAU1UK41_9ACTN</name>
<accession>A0AAU1UK41</accession>
<reference evidence="2" key="1">
    <citation type="submission" date="2022-10" db="EMBL/GenBank/DDBJ databases">
        <title>The complete genomes of actinobacterial strains from the NBC collection.</title>
        <authorList>
            <person name="Joergensen T.S."/>
            <person name="Alvarez Arevalo M."/>
            <person name="Sterndorff E.B."/>
            <person name="Faurdal D."/>
            <person name="Vuksanovic O."/>
            <person name="Mourched A.-S."/>
            <person name="Charusanti P."/>
            <person name="Shaw S."/>
            <person name="Blin K."/>
            <person name="Weber T."/>
        </authorList>
    </citation>
    <scope>NUCLEOTIDE SEQUENCE</scope>
    <source>
        <strain evidence="2">NBC_00119</strain>
    </source>
</reference>
<organism evidence="2">
    <name type="scientific">Streptomyces sp. NBC_00119</name>
    <dbReference type="NCBI Taxonomy" id="2975659"/>
    <lineage>
        <taxon>Bacteria</taxon>
        <taxon>Bacillati</taxon>
        <taxon>Actinomycetota</taxon>
        <taxon>Actinomycetes</taxon>
        <taxon>Kitasatosporales</taxon>
        <taxon>Streptomycetaceae</taxon>
        <taxon>Streptomyces</taxon>
    </lineage>
</organism>
<proteinExistence type="predicted"/>
<sequence>MPEGHRLVGQCAAPRDASGRSRGLSVYALDDYSRTKRGMRNHAR</sequence>
<feature type="region of interest" description="Disordered" evidence="1">
    <location>
        <begin position="1"/>
        <end position="23"/>
    </location>
</feature>
<protein>
    <submittedName>
        <fullName evidence="2">Uncharacterized protein</fullName>
    </submittedName>
</protein>
<evidence type="ECO:0000256" key="1">
    <source>
        <dbReference type="SAM" id="MobiDB-lite"/>
    </source>
</evidence>
<gene>
    <name evidence="2" type="ORF">OHU69_45175</name>
</gene>
<dbReference type="EMBL" id="CP108195">
    <property type="protein sequence ID" value="WTS17598.1"/>
    <property type="molecule type" value="Genomic_DNA"/>
</dbReference>
<dbReference type="AlphaFoldDB" id="A0AAU1UK41"/>